<proteinExistence type="predicted"/>
<evidence type="ECO:0000313" key="3">
    <source>
        <dbReference type="EMBL" id="VFU28645.1"/>
    </source>
</evidence>
<organism evidence="3">
    <name type="scientific">Salix viminalis</name>
    <name type="common">Common osier</name>
    <name type="synonym">Basket willow</name>
    <dbReference type="NCBI Taxonomy" id="40686"/>
    <lineage>
        <taxon>Eukaryota</taxon>
        <taxon>Viridiplantae</taxon>
        <taxon>Streptophyta</taxon>
        <taxon>Embryophyta</taxon>
        <taxon>Tracheophyta</taxon>
        <taxon>Spermatophyta</taxon>
        <taxon>Magnoliopsida</taxon>
        <taxon>eudicotyledons</taxon>
        <taxon>Gunneridae</taxon>
        <taxon>Pentapetalae</taxon>
        <taxon>rosids</taxon>
        <taxon>fabids</taxon>
        <taxon>Malpighiales</taxon>
        <taxon>Salicaceae</taxon>
        <taxon>Saliceae</taxon>
        <taxon>Salix</taxon>
    </lineage>
</organism>
<accession>A0A6N2KZP1</accession>
<feature type="compositionally biased region" description="Low complexity" evidence="1">
    <location>
        <begin position="65"/>
        <end position="76"/>
    </location>
</feature>
<dbReference type="Proteomes" id="UP001151529">
    <property type="component" value="Chromosome 6"/>
</dbReference>
<keyword evidence="4" id="KW-1185">Reference proteome</keyword>
<reference evidence="3" key="1">
    <citation type="submission" date="2019-03" db="EMBL/GenBank/DDBJ databases">
        <authorList>
            <person name="Mank J."/>
            <person name="Almeida P."/>
        </authorList>
    </citation>
    <scope>NUCLEOTIDE SEQUENCE</scope>
    <source>
        <strain evidence="3">78183</strain>
    </source>
</reference>
<reference evidence="2" key="2">
    <citation type="submission" date="2022-11" db="EMBL/GenBank/DDBJ databases">
        <authorList>
            <person name="Hyden B.L."/>
            <person name="Feng K."/>
            <person name="Yates T."/>
            <person name="Jawdy S."/>
            <person name="Smart L.B."/>
            <person name="Muchero W."/>
        </authorList>
    </citation>
    <scope>NUCLEOTIDE SEQUENCE</scope>
    <source>
        <tissue evidence="2">Shoot tip</tissue>
    </source>
</reference>
<dbReference type="OrthoDB" id="10540669at2759"/>
<dbReference type="AlphaFoldDB" id="A0A6N2KZP1"/>
<reference evidence="2" key="3">
    <citation type="journal article" date="2023" name="Int. J. Mol. Sci.">
        <title>De Novo Assembly and Annotation of 11 Diverse Shrub Willow (Salix) Genomes Reveals Novel Gene Organization in Sex-Linked Regions.</title>
        <authorList>
            <person name="Hyden B."/>
            <person name="Feng K."/>
            <person name="Yates T.B."/>
            <person name="Jawdy S."/>
            <person name="Cereghino C."/>
            <person name="Smart L.B."/>
            <person name="Muchero W."/>
        </authorList>
    </citation>
    <scope>NUCLEOTIDE SEQUENCE [LARGE SCALE GENOMIC DNA]</scope>
    <source>
        <tissue evidence="2">Shoot tip</tissue>
    </source>
</reference>
<evidence type="ECO:0000256" key="1">
    <source>
        <dbReference type="SAM" id="MobiDB-lite"/>
    </source>
</evidence>
<gene>
    <name evidence="2" type="ORF">OIU85_016463</name>
    <name evidence="3" type="ORF">SVIM_LOCUS96465</name>
</gene>
<feature type="region of interest" description="Disordered" evidence="1">
    <location>
        <begin position="1"/>
        <end position="87"/>
    </location>
</feature>
<sequence length="87" mass="9113">MKGNPETMGSANASRRHSSPIVTGGRLTEPSGKGRVHSNGHVADTPEPQKVSHVSEVGIRRPVMSSSAASDSTGSGRTISKKFFEIP</sequence>
<evidence type="ECO:0000313" key="4">
    <source>
        <dbReference type="Proteomes" id="UP001151529"/>
    </source>
</evidence>
<dbReference type="EMBL" id="CAADRP010000446">
    <property type="protein sequence ID" value="VFU28645.1"/>
    <property type="molecule type" value="Genomic_DNA"/>
</dbReference>
<evidence type="ECO:0000313" key="2">
    <source>
        <dbReference type="EMBL" id="KAJ6742386.1"/>
    </source>
</evidence>
<dbReference type="EMBL" id="JAPFFL010000002">
    <property type="protein sequence ID" value="KAJ6742386.1"/>
    <property type="molecule type" value="Genomic_DNA"/>
</dbReference>
<name>A0A6N2KZP1_SALVM</name>
<protein>
    <submittedName>
        <fullName evidence="2">GASTRIC MUCIN-LIKE PROTEIN</fullName>
    </submittedName>
</protein>